<proteinExistence type="predicted"/>
<name>A0AAN7A1H7_9PEZI</name>
<dbReference type="Proteomes" id="UP001302321">
    <property type="component" value="Unassembled WGS sequence"/>
</dbReference>
<dbReference type="AlphaFoldDB" id="A0AAN7A1H7"/>
<accession>A0AAN7A1H7</accession>
<reference evidence="1" key="2">
    <citation type="submission" date="2023-05" db="EMBL/GenBank/DDBJ databases">
        <authorList>
            <consortium name="Lawrence Berkeley National Laboratory"/>
            <person name="Steindorff A."/>
            <person name="Hensen N."/>
            <person name="Bonometti L."/>
            <person name="Westerberg I."/>
            <person name="Brannstrom I.O."/>
            <person name="Guillou S."/>
            <person name="Cros-Aarteil S."/>
            <person name="Calhoun S."/>
            <person name="Haridas S."/>
            <person name="Kuo A."/>
            <person name="Mondo S."/>
            <person name="Pangilinan J."/>
            <person name="Riley R."/>
            <person name="Labutti K."/>
            <person name="Andreopoulos B."/>
            <person name="Lipzen A."/>
            <person name="Chen C."/>
            <person name="Yanf M."/>
            <person name="Daum C."/>
            <person name="Ng V."/>
            <person name="Clum A."/>
            <person name="Ohm R."/>
            <person name="Martin F."/>
            <person name="Silar P."/>
            <person name="Natvig D."/>
            <person name="Lalanne C."/>
            <person name="Gautier V."/>
            <person name="Ament-Velasquez S.L."/>
            <person name="Kruys A."/>
            <person name="Hutchinson M.I."/>
            <person name="Powell A.J."/>
            <person name="Barry K."/>
            <person name="Miller A.N."/>
            <person name="Grigoriev I.V."/>
            <person name="Debuchy R."/>
            <person name="Gladieux P."/>
            <person name="Thoren M.H."/>
            <person name="Johannesson H."/>
        </authorList>
    </citation>
    <scope>NUCLEOTIDE SEQUENCE</scope>
    <source>
        <strain evidence="1">CBS 892.96</strain>
    </source>
</reference>
<evidence type="ECO:0000313" key="2">
    <source>
        <dbReference type="Proteomes" id="UP001302321"/>
    </source>
</evidence>
<dbReference type="EMBL" id="MU866985">
    <property type="protein sequence ID" value="KAK4170588.1"/>
    <property type="molecule type" value="Genomic_DNA"/>
</dbReference>
<dbReference type="InterPro" id="IPR012337">
    <property type="entry name" value="RNaseH-like_sf"/>
</dbReference>
<feature type="non-terminal residue" evidence="1">
    <location>
        <position position="1"/>
    </location>
</feature>
<keyword evidence="2" id="KW-1185">Reference proteome</keyword>
<sequence length="115" mass="13562">RADNDTRWNSVYFMIERAMVLKDPLEVFSVRWSREKDSQKRLDKEILLTASDWSVLTEVLAILEPFKIITKKFEGREPNFAEVIAHAYKLLRDLEHLSQQYSMAFKKVPFASPEL</sequence>
<protein>
    <submittedName>
        <fullName evidence="1">Uncharacterized protein</fullName>
    </submittedName>
</protein>
<comment type="caution">
    <text evidence="1">The sequence shown here is derived from an EMBL/GenBank/DDBJ whole genome shotgun (WGS) entry which is preliminary data.</text>
</comment>
<evidence type="ECO:0000313" key="1">
    <source>
        <dbReference type="EMBL" id="KAK4170588.1"/>
    </source>
</evidence>
<gene>
    <name evidence="1" type="ORF">QBC36DRAFT_145183</name>
</gene>
<reference evidence="1" key="1">
    <citation type="journal article" date="2023" name="Mol. Phylogenet. Evol.">
        <title>Genome-scale phylogeny and comparative genomics of the fungal order Sordariales.</title>
        <authorList>
            <person name="Hensen N."/>
            <person name="Bonometti L."/>
            <person name="Westerberg I."/>
            <person name="Brannstrom I.O."/>
            <person name="Guillou S."/>
            <person name="Cros-Aarteil S."/>
            <person name="Calhoun S."/>
            <person name="Haridas S."/>
            <person name="Kuo A."/>
            <person name="Mondo S."/>
            <person name="Pangilinan J."/>
            <person name="Riley R."/>
            <person name="LaButti K."/>
            <person name="Andreopoulos B."/>
            <person name="Lipzen A."/>
            <person name="Chen C."/>
            <person name="Yan M."/>
            <person name="Daum C."/>
            <person name="Ng V."/>
            <person name="Clum A."/>
            <person name="Steindorff A."/>
            <person name="Ohm R.A."/>
            <person name="Martin F."/>
            <person name="Silar P."/>
            <person name="Natvig D.O."/>
            <person name="Lalanne C."/>
            <person name="Gautier V."/>
            <person name="Ament-Velasquez S.L."/>
            <person name="Kruys A."/>
            <person name="Hutchinson M.I."/>
            <person name="Powell A.J."/>
            <person name="Barry K."/>
            <person name="Miller A.N."/>
            <person name="Grigoriev I.V."/>
            <person name="Debuchy R."/>
            <person name="Gladieux P."/>
            <person name="Hiltunen Thoren M."/>
            <person name="Johannesson H."/>
        </authorList>
    </citation>
    <scope>NUCLEOTIDE SEQUENCE</scope>
    <source>
        <strain evidence="1">CBS 892.96</strain>
    </source>
</reference>
<organism evidence="1 2">
    <name type="scientific">Triangularia setosa</name>
    <dbReference type="NCBI Taxonomy" id="2587417"/>
    <lineage>
        <taxon>Eukaryota</taxon>
        <taxon>Fungi</taxon>
        <taxon>Dikarya</taxon>
        <taxon>Ascomycota</taxon>
        <taxon>Pezizomycotina</taxon>
        <taxon>Sordariomycetes</taxon>
        <taxon>Sordariomycetidae</taxon>
        <taxon>Sordariales</taxon>
        <taxon>Podosporaceae</taxon>
        <taxon>Triangularia</taxon>
    </lineage>
</organism>
<feature type="non-terminal residue" evidence="1">
    <location>
        <position position="115"/>
    </location>
</feature>
<dbReference type="SUPFAM" id="SSF53098">
    <property type="entry name" value="Ribonuclease H-like"/>
    <property type="match status" value="1"/>
</dbReference>